<keyword evidence="2 3" id="KW-0802">TPR repeat</keyword>
<dbReference type="Pfam" id="PF03496">
    <property type="entry name" value="ADPrib_exo_Tox"/>
    <property type="match status" value="1"/>
</dbReference>
<dbReference type="InterPro" id="IPR019734">
    <property type="entry name" value="TPR_rpt"/>
</dbReference>
<dbReference type="AlphaFoldDB" id="A0A815W382"/>
<evidence type="ECO:0000256" key="3">
    <source>
        <dbReference type="PROSITE-ProRule" id="PRU00339"/>
    </source>
</evidence>
<dbReference type="PROSITE" id="PS50005">
    <property type="entry name" value="TPR"/>
    <property type="match status" value="1"/>
</dbReference>
<proteinExistence type="predicted"/>
<dbReference type="Proteomes" id="UP000663855">
    <property type="component" value="Unassembled WGS sequence"/>
</dbReference>
<evidence type="ECO:0000313" key="9">
    <source>
        <dbReference type="Proteomes" id="UP000663855"/>
    </source>
</evidence>
<dbReference type="SUPFAM" id="SSF56399">
    <property type="entry name" value="ADP-ribosylation"/>
    <property type="match status" value="1"/>
</dbReference>
<evidence type="ECO:0000313" key="8">
    <source>
        <dbReference type="EMBL" id="CAF4223831.1"/>
    </source>
</evidence>
<protein>
    <recommendedName>
        <fullName evidence="4">ADP ribosyltransferase domain-containing protein</fullName>
    </recommendedName>
</protein>
<feature type="domain" description="ADP ribosyltransferase" evidence="4">
    <location>
        <begin position="81"/>
        <end position="230"/>
    </location>
</feature>
<accession>A0A815W382</accession>
<dbReference type="InterPro" id="IPR011990">
    <property type="entry name" value="TPR-like_helical_dom_sf"/>
</dbReference>
<evidence type="ECO:0000313" key="5">
    <source>
        <dbReference type="EMBL" id="CAF1526301.1"/>
    </source>
</evidence>
<dbReference type="Gene3D" id="1.25.40.10">
    <property type="entry name" value="Tetratricopeptide repeat domain"/>
    <property type="match status" value="1"/>
</dbReference>
<dbReference type="Pfam" id="PF13424">
    <property type="entry name" value="TPR_12"/>
    <property type="match status" value="1"/>
</dbReference>
<evidence type="ECO:0000313" key="7">
    <source>
        <dbReference type="EMBL" id="CAF4171069.1"/>
    </source>
</evidence>
<reference evidence="6" key="1">
    <citation type="submission" date="2021-02" db="EMBL/GenBank/DDBJ databases">
        <authorList>
            <person name="Nowell W R."/>
        </authorList>
    </citation>
    <scope>NUCLEOTIDE SEQUENCE</scope>
</reference>
<dbReference type="GO" id="GO:0005576">
    <property type="term" value="C:extracellular region"/>
    <property type="evidence" value="ECO:0007669"/>
    <property type="project" value="InterPro"/>
</dbReference>
<gene>
    <name evidence="8" type="ORF">BYL167_LOCUS24498</name>
    <name evidence="6" type="ORF">CJN711_LOCUS29699</name>
    <name evidence="7" type="ORF">GIL414_LOCUS20363</name>
    <name evidence="5" type="ORF">KQP761_LOCUS16005</name>
</gene>
<dbReference type="SUPFAM" id="SSF48452">
    <property type="entry name" value="TPR-like"/>
    <property type="match status" value="1"/>
</dbReference>
<dbReference type="OrthoDB" id="9981632at2759"/>
<organism evidence="6 9">
    <name type="scientific">Rotaria magnacalcarata</name>
    <dbReference type="NCBI Taxonomy" id="392030"/>
    <lineage>
        <taxon>Eukaryota</taxon>
        <taxon>Metazoa</taxon>
        <taxon>Spiralia</taxon>
        <taxon>Gnathifera</taxon>
        <taxon>Rotifera</taxon>
        <taxon>Eurotatoria</taxon>
        <taxon>Bdelloidea</taxon>
        <taxon>Philodinida</taxon>
        <taxon>Philodinidae</taxon>
        <taxon>Rotaria</taxon>
    </lineage>
</organism>
<evidence type="ECO:0000256" key="1">
    <source>
        <dbReference type="ARBA" id="ARBA00022737"/>
    </source>
</evidence>
<dbReference type="PROSITE" id="PS51996">
    <property type="entry name" value="TR_MART"/>
    <property type="match status" value="1"/>
</dbReference>
<name>A0A815W382_9BILA</name>
<evidence type="ECO:0000259" key="4">
    <source>
        <dbReference type="Pfam" id="PF03496"/>
    </source>
</evidence>
<dbReference type="PANTHER" id="PTHR45641">
    <property type="entry name" value="TETRATRICOPEPTIDE REPEAT PROTEIN (AFU_ORTHOLOGUE AFUA_6G03870)"/>
    <property type="match status" value="1"/>
</dbReference>
<dbReference type="Proteomes" id="UP000681967">
    <property type="component" value="Unassembled WGS sequence"/>
</dbReference>
<dbReference type="SMART" id="SM00028">
    <property type="entry name" value="TPR"/>
    <property type="match status" value="3"/>
</dbReference>
<dbReference type="EMBL" id="CAJOBH010021407">
    <property type="protein sequence ID" value="CAF4223831.1"/>
    <property type="molecule type" value="Genomic_DNA"/>
</dbReference>
<dbReference type="EMBL" id="CAJOBJ010013487">
    <property type="protein sequence ID" value="CAF4171069.1"/>
    <property type="molecule type" value="Genomic_DNA"/>
</dbReference>
<dbReference type="EMBL" id="CAJNOV010014114">
    <property type="protein sequence ID" value="CAF1540718.1"/>
    <property type="molecule type" value="Genomic_DNA"/>
</dbReference>
<sequence length="488" mass="57025">MPTESQLLPPEVPWYKQLLQEVKSWINESILATPAMFDFCHHLYHNDRIKLQRDVREFQQNYQSDYAIFWYTRPTFLFRCVNEALRAQNIEQCYLLRNYIVDLCKQLCSLKDAQHQIMRERGEIIVYRGMRVVHEQLDALKNLKGSIVSTKQFLSTSEFKDVALKYACPFDQQDPNSQPLLLEICVDLSSPEIIAAKVDELAAIPDENEILFKFGNKFQVDEFKYDNSSGVWLCKLRATREKPAFIEPSESMLFSDFLAKLDLHHGIKDSCTTNTMEQDHICQSYVDNSESPLNHSKKTLPWLSSTSIEWANILHLEFLIKWQEIGTDIFSTEWEHALQTYINWLNYVKWDIKMLSNDLNFAYILNNLGFIHLERGKNQQAASLIRISLDMRKRLLPPNHLLLAQSYRNLGLIYANLKEFQVALHWHERALDITEQASTSVHWATVLTLKNMGDIHQQSHNYSQAAMYYSKALIAYHSCMHAFIDNTQ</sequence>
<evidence type="ECO:0000313" key="6">
    <source>
        <dbReference type="EMBL" id="CAF1540718.1"/>
    </source>
</evidence>
<dbReference type="EMBL" id="CAJNOW010007946">
    <property type="protein sequence ID" value="CAF1526301.1"/>
    <property type="molecule type" value="Genomic_DNA"/>
</dbReference>
<dbReference type="Gene3D" id="3.90.176.10">
    <property type="entry name" value="Toxin ADP-ribosyltransferase, Chain A, domain 1"/>
    <property type="match status" value="1"/>
</dbReference>
<keyword evidence="1" id="KW-0677">Repeat</keyword>
<dbReference type="PANTHER" id="PTHR45641:SF19">
    <property type="entry name" value="NEPHROCYSTIN-3"/>
    <property type="match status" value="1"/>
</dbReference>
<comment type="caution">
    <text evidence="6">The sequence shown here is derived from an EMBL/GenBank/DDBJ whole genome shotgun (WGS) entry which is preliminary data.</text>
</comment>
<dbReference type="Proteomes" id="UP000663834">
    <property type="component" value="Unassembled WGS sequence"/>
</dbReference>
<dbReference type="Proteomes" id="UP000681720">
    <property type="component" value="Unassembled WGS sequence"/>
</dbReference>
<dbReference type="InterPro" id="IPR003540">
    <property type="entry name" value="ADP-ribosyltransferase"/>
</dbReference>
<evidence type="ECO:0000256" key="2">
    <source>
        <dbReference type="ARBA" id="ARBA00022803"/>
    </source>
</evidence>
<feature type="repeat" description="TPR" evidence="3">
    <location>
        <begin position="404"/>
        <end position="437"/>
    </location>
</feature>